<feature type="compositionally biased region" description="Basic and acidic residues" evidence="1">
    <location>
        <begin position="197"/>
        <end position="216"/>
    </location>
</feature>
<dbReference type="EMBL" id="JAFCIX010000344">
    <property type="protein sequence ID" value="KAH6593840.1"/>
    <property type="molecule type" value="Genomic_DNA"/>
</dbReference>
<reference evidence="3 4" key="1">
    <citation type="submission" date="2021-02" db="EMBL/GenBank/DDBJ databases">
        <title>Variation within the Batrachochytrium salamandrivorans European outbreak.</title>
        <authorList>
            <person name="Kelly M."/>
            <person name="Pasmans F."/>
            <person name="Shea T.P."/>
            <person name="Munoz J.F."/>
            <person name="Carranza S."/>
            <person name="Cuomo C.A."/>
            <person name="Martel A."/>
        </authorList>
    </citation>
    <scope>NUCLEOTIDE SEQUENCE [LARGE SCALE GENOMIC DNA]</scope>
    <source>
        <strain evidence="3 4">AMFP18/2</strain>
    </source>
</reference>
<evidence type="ECO:0000256" key="2">
    <source>
        <dbReference type="SAM" id="SignalP"/>
    </source>
</evidence>
<keyword evidence="4" id="KW-1185">Reference proteome</keyword>
<gene>
    <name evidence="3" type="ORF">BASA50_007066</name>
</gene>
<evidence type="ECO:0000313" key="4">
    <source>
        <dbReference type="Proteomes" id="UP001648503"/>
    </source>
</evidence>
<protein>
    <recommendedName>
        <fullName evidence="5">Secreted protein</fullName>
    </recommendedName>
</protein>
<sequence length="347" mass="38355">MKFNALVVAAMVITSASAGGRKGSRGWLGGGGMTGSGSSYDTFDNDLEPPSQQVPPKNEPRSESSQDPLMSGSMPGLTHDPPLIDFDSELSQDSPENDFGPVAAQETLLIDLVSEYPQGPPKNVPRLELSQIPQVRGSGSGFPHNLMDDDLGPFQESDHTNKESSDDSGGDGIGEDLASYSNGAHVEGKSGNSSDRVSYRKGLDADRRRGDGERQGAVKGLDADRIIIDVFDRVHFKSSPECTPFILELHRLWKKAMDITYDAESQVITLRDPSIRKKTALAKRVDKKSPLYIQCTTKLKILKKERKALEANYRRVWHDLKEKGCWIDALERMCPEKMIDYRPFPKF</sequence>
<proteinExistence type="predicted"/>
<comment type="caution">
    <text evidence="3">The sequence shown here is derived from an EMBL/GenBank/DDBJ whole genome shotgun (WGS) entry which is preliminary data.</text>
</comment>
<evidence type="ECO:0000256" key="1">
    <source>
        <dbReference type="SAM" id="MobiDB-lite"/>
    </source>
</evidence>
<evidence type="ECO:0008006" key="5">
    <source>
        <dbReference type="Google" id="ProtNLM"/>
    </source>
</evidence>
<keyword evidence="2" id="KW-0732">Signal</keyword>
<feature type="region of interest" description="Disordered" evidence="1">
    <location>
        <begin position="134"/>
        <end position="216"/>
    </location>
</feature>
<feature type="region of interest" description="Disordered" evidence="1">
    <location>
        <begin position="19"/>
        <end position="103"/>
    </location>
</feature>
<feature type="chain" id="PRO_5046538120" description="Secreted protein" evidence="2">
    <location>
        <begin position="19"/>
        <end position="347"/>
    </location>
</feature>
<feature type="compositionally biased region" description="Gly residues" evidence="1">
    <location>
        <begin position="26"/>
        <end position="35"/>
    </location>
</feature>
<feature type="signal peptide" evidence="2">
    <location>
        <begin position="1"/>
        <end position="18"/>
    </location>
</feature>
<organism evidence="3 4">
    <name type="scientific">Batrachochytrium salamandrivorans</name>
    <dbReference type="NCBI Taxonomy" id="1357716"/>
    <lineage>
        <taxon>Eukaryota</taxon>
        <taxon>Fungi</taxon>
        <taxon>Fungi incertae sedis</taxon>
        <taxon>Chytridiomycota</taxon>
        <taxon>Chytridiomycota incertae sedis</taxon>
        <taxon>Chytridiomycetes</taxon>
        <taxon>Rhizophydiales</taxon>
        <taxon>Rhizophydiales incertae sedis</taxon>
        <taxon>Batrachochytrium</taxon>
    </lineage>
</organism>
<accession>A0ABQ8F814</accession>
<name>A0ABQ8F814_9FUNG</name>
<feature type="compositionally biased region" description="Basic and acidic residues" evidence="1">
    <location>
        <begin position="156"/>
        <end position="165"/>
    </location>
</feature>
<dbReference type="Proteomes" id="UP001648503">
    <property type="component" value="Unassembled WGS sequence"/>
</dbReference>
<evidence type="ECO:0000313" key="3">
    <source>
        <dbReference type="EMBL" id="KAH6593840.1"/>
    </source>
</evidence>